<dbReference type="InterPro" id="IPR049458">
    <property type="entry name" value="EpsG-like"/>
</dbReference>
<dbReference type="OrthoDB" id="1112074at2"/>
<keyword evidence="1" id="KW-0472">Membrane</keyword>
<dbReference type="Pfam" id="PF14897">
    <property type="entry name" value="EpsG"/>
    <property type="match status" value="1"/>
</dbReference>
<dbReference type="RefSeq" id="WP_135875709.1">
    <property type="nucleotide sequence ID" value="NZ_SRSO01000004.1"/>
</dbReference>
<feature type="transmembrane region" description="Helical" evidence="1">
    <location>
        <begin position="265"/>
        <end position="281"/>
    </location>
</feature>
<proteinExistence type="predicted"/>
<evidence type="ECO:0000256" key="1">
    <source>
        <dbReference type="SAM" id="Phobius"/>
    </source>
</evidence>
<gene>
    <name evidence="2" type="ORF">EM932_03915</name>
</gene>
<dbReference type="Proteomes" id="UP000307602">
    <property type="component" value="Unassembled WGS sequence"/>
</dbReference>
<organism evidence="2 3">
    <name type="scientific">Flavivirga rizhaonensis</name>
    <dbReference type="NCBI Taxonomy" id="2559571"/>
    <lineage>
        <taxon>Bacteria</taxon>
        <taxon>Pseudomonadati</taxon>
        <taxon>Bacteroidota</taxon>
        <taxon>Flavobacteriia</taxon>
        <taxon>Flavobacteriales</taxon>
        <taxon>Flavobacteriaceae</taxon>
        <taxon>Flavivirga</taxon>
    </lineage>
</organism>
<evidence type="ECO:0000313" key="3">
    <source>
        <dbReference type="Proteomes" id="UP000307602"/>
    </source>
</evidence>
<accession>A0A4S1E0G6</accession>
<evidence type="ECO:0000313" key="2">
    <source>
        <dbReference type="EMBL" id="TGV03949.1"/>
    </source>
</evidence>
<feature type="transmembrane region" description="Helical" evidence="1">
    <location>
        <begin position="316"/>
        <end position="333"/>
    </location>
</feature>
<feature type="transmembrane region" description="Helical" evidence="1">
    <location>
        <begin position="41"/>
        <end position="60"/>
    </location>
</feature>
<comment type="caution">
    <text evidence="2">The sequence shown here is derived from an EMBL/GenBank/DDBJ whole genome shotgun (WGS) entry which is preliminary data.</text>
</comment>
<reference evidence="2 3" key="1">
    <citation type="submission" date="2019-04" db="EMBL/GenBank/DDBJ databases">
        <authorList>
            <person name="Liu A."/>
        </authorList>
    </citation>
    <scope>NUCLEOTIDE SEQUENCE [LARGE SCALE GENOMIC DNA]</scope>
    <source>
        <strain evidence="2 3">RZ03</strain>
    </source>
</reference>
<name>A0A4S1E0G6_9FLAO</name>
<feature type="transmembrane region" description="Helical" evidence="1">
    <location>
        <begin position="293"/>
        <end position="310"/>
    </location>
</feature>
<sequence>MIDFIPLEHFAEIYFNVLLIFTLLCLFHSAVVPIHSKKNLSFINFSGYFLFFSIVLYLGLRPISGKYFGDTRTYATYFEYYANGGAIVSLKDVFFHVYMKFCSAFMNVHIFFTLCDFLYIFPLYKISKTLFKEYWFYALFMFIISFSFYTYGTNGIRNGLATSFFLWGICYHKNKIFMGLFFLLSASFHKTMYLPIIAYIITHFYNDPKRFLQGWLMCIPLSLALSSVWISLFSSLGFADDRLSSYLSGEAAEGTFSSTGFRWDFLFHSSFAVVAGWYFIYKKQFVDKLYFQLFNTYLLCNGFWILVIKANFSNRFAYLSWFMMGLIIIYPFLKQRFFQNQHLIIAKVMLIYFMFTYLMFYIY</sequence>
<feature type="transmembrane region" description="Helical" evidence="1">
    <location>
        <begin position="13"/>
        <end position="34"/>
    </location>
</feature>
<feature type="transmembrane region" description="Helical" evidence="1">
    <location>
        <begin position="345"/>
        <end position="362"/>
    </location>
</feature>
<feature type="transmembrane region" description="Helical" evidence="1">
    <location>
        <begin position="214"/>
        <end position="239"/>
    </location>
</feature>
<feature type="transmembrane region" description="Helical" evidence="1">
    <location>
        <begin position="134"/>
        <end position="156"/>
    </location>
</feature>
<protein>
    <submittedName>
        <fullName evidence="2">EpsG family protein</fullName>
    </submittedName>
</protein>
<feature type="transmembrane region" description="Helical" evidence="1">
    <location>
        <begin position="176"/>
        <end position="202"/>
    </location>
</feature>
<dbReference type="AlphaFoldDB" id="A0A4S1E0G6"/>
<keyword evidence="3" id="KW-1185">Reference proteome</keyword>
<feature type="transmembrane region" description="Helical" evidence="1">
    <location>
        <begin position="98"/>
        <end position="122"/>
    </location>
</feature>
<keyword evidence="1" id="KW-1133">Transmembrane helix</keyword>
<dbReference type="EMBL" id="SRSO01000004">
    <property type="protein sequence ID" value="TGV03949.1"/>
    <property type="molecule type" value="Genomic_DNA"/>
</dbReference>
<keyword evidence="1" id="KW-0812">Transmembrane</keyword>